<keyword evidence="3" id="KW-0012">Acyltransferase</keyword>
<protein>
    <submittedName>
        <fullName evidence="3">Acyltransferase family protein</fullName>
    </submittedName>
</protein>
<gene>
    <name evidence="3" type="ORF">ACFQ0S_07175</name>
</gene>
<dbReference type="InterPro" id="IPR050879">
    <property type="entry name" value="Acyltransferase_3"/>
</dbReference>
<accession>A0ABW3J3U7</accession>
<feature type="transmembrane region" description="Helical" evidence="1">
    <location>
        <begin position="267"/>
        <end position="288"/>
    </location>
</feature>
<feature type="domain" description="Acyltransferase 3" evidence="2">
    <location>
        <begin position="12"/>
        <end position="302"/>
    </location>
</feature>
<feature type="transmembrane region" description="Helical" evidence="1">
    <location>
        <begin position="240"/>
        <end position="261"/>
    </location>
</feature>
<dbReference type="PANTHER" id="PTHR23028:SF53">
    <property type="entry name" value="ACYL_TRANSF_3 DOMAIN-CONTAINING PROTEIN"/>
    <property type="match status" value="1"/>
</dbReference>
<dbReference type="PANTHER" id="PTHR23028">
    <property type="entry name" value="ACETYLTRANSFERASE"/>
    <property type="match status" value="1"/>
</dbReference>
<organism evidence="3 4">
    <name type="scientific">Flavobacterium myungsuense</name>
    <dbReference type="NCBI Taxonomy" id="651823"/>
    <lineage>
        <taxon>Bacteria</taxon>
        <taxon>Pseudomonadati</taxon>
        <taxon>Bacteroidota</taxon>
        <taxon>Flavobacteriia</taxon>
        <taxon>Flavobacteriales</taxon>
        <taxon>Flavobacteriaceae</taxon>
        <taxon>Flavobacterium</taxon>
    </lineage>
</organism>
<evidence type="ECO:0000313" key="4">
    <source>
        <dbReference type="Proteomes" id="UP001597051"/>
    </source>
</evidence>
<feature type="transmembrane region" description="Helical" evidence="1">
    <location>
        <begin position="169"/>
        <end position="189"/>
    </location>
</feature>
<feature type="transmembrane region" description="Helical" evidence="1">
    <location>
        <begin position="12"/>
        <end position="33"/>
    </location>
</feature>
<feature type="transmembrane region" description="Helical" evidence="1">
    <location>
        <begin position="45"/>
        <end position="72"/>
    </location>
</feature>
<dbReference type="RefSeq" id="WP_379755724.1">
    <property type="nucleotide sequence ID" value="NZ_JBHSYB010000023.1"/>
</dbReference>
<comment type="caution">
    <text evidence="3">The sequence shown here is derived from an EMBL/GenBank/DDBJ whole genome shotgun (WGS) entry which is preliminary data.</text>
</comment>
<feature type="transmembrane region" description="Helical" evidence="1">
    <location>
        <begin position="209"/>
        <end position="228"/>
    </location>
</feature>
<keyword evidence="4" id="KW-1185">Reference proteome</keyword>
<sequence length="311" mass="37007">MDINANNHRIFGLDLFRSIAILMVLLSNLLLIYPNLNDKLAQILVLFGFWGVEIFFVLSGFLIGNILFNLYVQNDFTIQSVFSFLNKRWFRTLPNYFLVLLLNIVIAVMFHFQIENIDYYFFFFQNFYHPMMPFFPESWGLSVIQFAYLFTPFALLFSTFLVKSEHKSRFFIIVISILISIFIFNKIIYFLTTLNTTIEQWNGSLKSVVVYRVDAFLIGIFASWIAINYNKLWLKHKVKLFFLGCFFLIMLFVGVGYFRVLIETYPFFWNVMYLPLVSTTFALFLPIFSNWKLVPNRFSRFINLLSLTRWV</sequence>
<evidence type="ECO:0000313" key="3">
    <source>
        <dbReference type="EMBL" id="MFD0984257.1"/>
    </source>
</evidence>
<dbReference type="InterPro" id="IPR002656">
    <property type="entry name" value="Acyl_transf_3_dom"/>
</dbReference>
<keyword evidence="1" id="KW-0812">Transmembrane</keyword>
<dbReference type="Proteomes" id="UP001597051">
    <property type="component" value="Unassembled WGS sequence"/>
</dbReference>
<name>A0ABW3J3U7_9FLAO</name>
<reference evidence="4" key="1">
    <citation type="journal article" date="2019" name="Int. J. Syst. Evol. Microbiol.">
        <title>The Global Catalogue of Microorganisms (GCM) 10K type strain sequencing project: providing services to taxonomists for standard genome sequencing and annotation.</title>
        <authorList>
            <consortium name="The Broad Institute Genomics Platform"/>
            <consortium name="The Broad Institute Genome Sequencing Center for Infectious Disease"/>
            <person name="Wu L."/>
            <person name="Ma J."/>
        </authorList>
    </citation>
    <scope>NUCLEOTIDE SEQUENCE [LARGE SCALE GENOMIC DNA]</scope>
    <source>
        <strain evidence="4">CECT 7649</strain>
    </source>
</reference>
<dbReference type="GO" id="GO:0016746">
    <property type="term" value="F:acyltransferase activity"/>
    <property type="evidence" value="ECO:0007669"/>
    <property type="project" value="UniProtKB-KW"/>
</dbReference>
<dbReference type="EMBL" id="JBHTIZ010000017">
    <property type="protein sequence ID" value="MFD0984257.1"/>
    <property type="molecule type" value="Genomic_DNA"/>
</dbReference>
<evidence type="ECO:0000256" key="1">
    <source>
        <dbReference type="SAM" id="Phobius"/>
    </source>
</evidence>
<evidence type="ECO:0000259" key="2">
    <source>
        <dbReference type="Pfam" id="PF01757"/>
    </source>
</evidence>
<feature type="transmembrane region" description="Helical" evidence="1">
    <location>
        <begin position="93"/>
        <end position="114"/>
    </location>
</feature>
<proteinExistence type="predicted"/>
<keyword evidence="1" id="KW-0472">Membrane</keyword>
<keyword evidence="1" id="KW-1133">Transmembrane helix</keyword>
<keyword evidence="3" id="KW-0808">Transferase</keyword>
<dbReference type="Pfam" id="PF01757">
    <property type="entry name" value="Acyl_transf_3"/>
    <property type="match status" value="1"/>
</dbReference>
<feature type="transmembrane region" description="Helical" evidence="1">
    <location>
        <begin position="139"/>
        <end position="162"/>
    </location>
</feature>